<proteinExistence type="predicted"/>
<evidence type="ECO:0000313" key="2">
    <source>
        <dbReference type="EMBL" id="SEJ19319.1"/>
    </source>
</evidence>
<dbReference type="STRING" id="1416801.SAMN05192553_102848"/>
<dbReference type="Proteomes" id="UP000199403">
    <property type="component" value="Unassembled WGS sequence"/>
</dbReference>
<evidence type="ECO:0000313" key="3">
    <source>
        <dbReference type="Proteomes" id="UP000199403"/>
    </source>
</evidence>
<protein>
    <recommendedName>
        <fullName evidence="4">Outer membrane protein beta-barrel domain-containing protein</fullName>
    </recommendedName>
</protein>
<dbReference type="RefSeq" id="WP_092172378.1">
    <property type="nucleotide sequence ID" value="NZ_FNZH01000002.1"/>
</dbReference>
<name>A0A1H6WQL3_9BACT</name>
<feature type="signal peptide" evidence="1">
    <location>
        <begin position="1"/>
        <end position="20"/>
    </location>
</feature>
<evidence type="ECO:0008006" key="4">
    <source>
        <dbReference type="Google" id="ProtNLM"/>
    </source>
</evidence>
<feature type="chain" id="PRO_5011587738" description="Outer membrane protein beta-barrel domain-containing protein" evidence="1">
    <location>
        <begin position="21"/>
        <end position="186"/>
    </location>
</feature>
<accession>A0A1H6WQL3</accession>
<gene>
    <name evidence="2" type="ORF">SAMN05192553_102848</name>
</gene>
<dbReference type="EMBL" id="FNZH01000002">
    <property type="protein sequence ID" value="SEJ19319.1"/>
    <property type="molecule type" value="Genomic_DNA"/>
</dbReference>
<organism evidence="2 3">
    <name type="scientific">Cyclobacterium xiamenense</name>
    <dbReference type="NCBI Taxonomy" id="1297121"/>
    <lineage>
        <taxon>Bacteria</taxon>
        <taxon>Pseudomonadati</taxon>
        <taxon>Bacteroidota</taxon>
        <taxon>Cytophagia</taxon>
        <taxon>Cytophagales</taxon>
        <taxon>Cyclobacteriaceae</taxon>
        <taxon>Cyclobacterium</taxon>
    </lineage>
</organism>
<dbReference type="AlphaFoldDB" id="A0A1H6WQL3"/>
<dbReference type="OrthoDB" id="1175123at2"/>
<reference evidence="3" key="1">
    <citation type="submission" date="2016-10" db="EMBL/GenBank/DDBJ databases">
        <authorList>
            <person name="Varghese N."/>
            <person name="Submissions S."/>
        </authorList>
    </citation>
    <scope>NUCLEOTIDE SEQUENCE [LARGE SCALE GENOMIC DNA]</scope>
    <source>
        <strain evidence="3">IBRC-M 10761</strain>
    </source>
</reference>
<evidence type="ECO:0000256" key="1">
    <source>
        <dbReference type="SAM" id="SignalP"/>
    </source>
</evidence>
<keyword evidence="1" id="KW-0732">Signal</keyword>
<keyword evidence="3" id="KW-1185">Reference proteome</keyword>
<sequence length="186" mass="20583">MKKLIFTFIIALIAVLNIQAQTEKPIRKGFTAGAFVGVGALHFTEGMSEKATRGGISLPNLKMGWFISPRTAIYVNTVGQIYESEGVDRSFEGIVPSIQFWATDKWWLSGGYGASLDTRALYESKSQSRKSDWGKGVLLATGYELLQRERWALDLQTRLYMARVSRDEGGNLDGTNFSIGVGISLF</sequence>